<dbReference type="AlphaFoldDB" id="A0AAV2VM35"/>
<dbReference type="EMBL" id="CAOF01000062">
    <property type="protein sequence ID" value="CCO45690.1"/>
    <property type="molecule type" value="Genomic_DNA"/>
</dbReference>
<dbReference type="RefSeq" id="WP_022611081.1">
    <property type="nucleotide sequence ID" value="NZ_LK391965.1"/>
</dbReference>
<evidence type="ECO:0000313" key="3">
    <source>
        <dbReference type="EMBL" id="CCO45690.1"/>
    </source>
</evidence>
<proteinExistence type="predicted"/>
<dbReference type="PANTHER" id="PTHR38342:SF2">
    <property type="entry name" value="INNER MEMBRANE OR EXPORTED"/>
    <property type="match status" value="1"/>
</dbReference>
<reference evidence="3 4" key="1">
    <citation type="journal article" date="2013" name="ISME J.">
        <title>Comparative genomics of pathogenic lineages of Vibrio nigripulchritudo identifies virulence-associated traits.</title>
        <authorList>
            <person name="Goudenege D."/>
            <person name="Labreuche Y."/>
            <person name="Krin E."/>
            <person name="Ansquer D."/>
            <person name="Mangenot S."/>
            <person name="Calteau A."/>
            <person name="Medigue C."/>
            <person name="Mazel D."/>
            <person name="Polz M.F."/>
            <person name="Le Roux F."/>
        </authorList>
    </citation>
    <scope>NUCLEOTIDE SEQUENCE [LARGE SCALE GENOMIC DNA]</scope>
    <source>
        <strain evidence="3 4">SOn1</strain>
    </source>
</reference>
<accession>A0AAV2VM35</accession>
<evidence type="ECO:0000256" key="1">
    <source>
        <dbReference type="SAM" id="SignalP"/>
    </source>
</evidence>
<dbReference type="CDD" id="cd14797">
    <property type="entry name" value="DUF302"/>
    <property type="match status" value="1"/>
</dbReference>
<gene>
    <name evidence="3" type="ORF">VIBNISOn1_1540057</name>
</gene>
<feature type="domain" description="DUF302" evidence="2">
    <location>
        <begin position="56"/>
        <end position="118"/>
    </location>
</feature>
<dbReference type="PANTHER" id="PTHR38342">
    <property type="entry name" value="SLR5037 PROTEIN"/>
    <property type="match status" value="1"/>
</dbReference>
<name>A0AAV2VM35_9VIBR</name>
<keyword evidence="1" id="KW-0732">Signal</keyword>
<dbReference type="SUPFAM" id="SSF103247">
    <property type="entry name" value="TT1751-like"/>
    <property type="match status" value="1"/>
</dbReference>
<dbReference type="Gene3D" id="3.30.310.70">
    <property type="entry name" value="TT1751-like domain"/>
    <property type="match status" value="1"/>
</dbReference>
<feature type="chain" id="PRO_5043752333" description="DUF302 domain-containing protein" evidence="1">
    <location>
        <begin position="21"/>
        <end position="150"/>
    </location>
</feature>
<dbReference type="Proteomes" id="UP000018211">
    <property type="component" value="Unassembled WGS sequence"/>
</dbReference>
<feature type="signal peptide" evidence="1">
    <location>
        <begin position="1"/>
        <end position="20"/>
    </location>
</feature>
<dbReference type="Pfam" id="PF03625">
    <property type="entry name" value="DUF302"/>
    <property type="match status" value="1"/>
</dbReference>
<dbReference type="InterPro" id="IPR005180">
    <property type="entry name" value="DUF302"/>
</dbReference>
<sequence>MKKTIATGVISCLLSYSAFAADNGLITVKSHHSVEQTAEKLINVLESKGMTVFTQIKHDEGAKKVGMELRPTRLVIFGNPKVGTPLMKCSQTTAIDLPQKMLIWQDASGENWLSYNSPDYLNDRHGLEDCAKVIGKVKQALGNFAKAATQ</sequence>
<organism evidence="3 4">
    <name type="scientific">Vibrio nigripulchritudo SOn1</name>
    <dbReference type="NCBI Taxonomy" id="1238450"/>
    <lineage>
        <taxon>Bacteria</taxon>
        <taxon>Pseudomonadati</taxon>
        <taxon>Pseudomonadota</taxon>
        <taxon>Gammaproteobacteria</taxon>
        <taxon>Vibrionales</taxon>
        <taxon>Vibrionaceae</taxon>
        <taxon>Vibrio</taxon>
    </lineage>
</organism>
<dbReference type="InterPro" id="IPR035923">
    <property type="entry name" value="TT1751-like_sf"/>
</dbReference>
<protein>
    <recommendedName>
        <fullName evidence="2">DUF302 domain-containing protein</fullName>
    </recommendedName>
</protein>
<evidence type="ECO:0000259" key="2">
    <source>
        <dbReference type="Pfam" id="PF03625"/>
    </source>
</evidence>
<comment type="caution">
    <text evidence="3">The sequence shown here is derived from an EMBL/GenBank/DDBJ whole genome shotgun (WGS) entry which is preliminary data.</text>
</comment>
<evidence type="ECO:0000313" key="4">
    <source>
        <dbReference type="Proteomes" id="UP000018211"/>
    </source>
</evidence>